<evidence type="ECO:0000313" key="1">
    <source>
        <dbReference type="EMBL" id="WOZ57548.1"/>
    </source>
</evidence>
<proteinExistence type="predicted"/>
<reference evidence="2" key="1">
    <citation type="submission" date="2024-05" db="EMBL/GenBank/DDBJ databases">
        <authorList>
            <person name="Tikunov A.Y."/>
            <person name="Morozova V.V."/>
            <person name="Kozlova Y.N."/>
            <person name="Tikunova N.V."/>
            <person name="Babkin I.V."/>
        </authorList>
    </citation>
    <scope>NUCLEOTIDE SEQUENCE [LARGE SCALE GENOMIC DNA]</scope>
</reference>
<protein>
    <submittedName>
        <fullName evidence="1">Uncharacterized protein</fullName>
    </submittedName>
</protein>
<name>A0AAX4G6L2_9CAUD</name>
<evidence type="ECO:0000313" key="2">
    <source>
        <dbReference type="Proteomes" id="UP001305174"/>
    </source>
</evidence>
<accession>A0AAX4G6L2</accession>
<dbReference type="Proteomes" id="UP001305174">
    <property type="component" value="Segment"/>
</dbReference>
<sequence length="67" mass="7726">MKVRVIRENCHDTTLNKVYEVVPNPMGMQEVPGTVWVVDDIGEVYPLVNEIDAELDINYTEYEVVNE</sequence>
<dbReference type="EMBL" id="OR575930">
    <property type="protein sequence ID" value="WOZ57548.1"/>
    <property type="molecule type" value="Genomic_DNA"/>
</dbReference>
<keyword evidence="2" id="KW-1185">Reference proteome</keyword>
<organism evidence="1 2">
    <name type="scientific">Pseudomonas phage vB_PseuGesM_254</name>
    <dbReference type="NCBI Taxonomy" id="3092638"/>
    <lineage>
        <taxon>Viruses</taxon>
        <taxon>Duplodnaviria</taxon>
        <taxon>Heunggongvirae</taxon>
        <taxon>Uroviricota</taxon>
        <taxon>Caudoviricetes</taxon>
        <taxon>Vandenendeviridae</taxon>
        <taxon>Chemalvirus</taxon>
        <taxon>Chemalvirus PseuGes254</taxon>
    </lineage>
</organism>